<proteinExistence type="predicted"/>
<dbReference type="RefSeq" id="WP_101644015.1">
    <property type="nucleotide sequence ID" value="NZ_PGUY01000050.1"/>
</dbReference>
<keyword evidence="5" id="KW-1185">Reference proteome</keyword>
<dbReference type="AlphaFoldDB" id="A0A2N5M3E6"/>
<evidence type="ECO:0000313" key="5">
    <source>
        <dbReference type="Proteomes" id="UP000234748"/>
    </source>
</evidence>
<comment type="caution">
    <text evidence="4">The sequence shown here is derived from an EMBL/GenBank/DDBJ whole genome shotgun (WGS) entry which is preliminary data.</text>
</comment>
<dbReference type="Gene3D" id="3.40.50.2000">
    <property type="entry name" value="Glycogen Phosphorylase B"/>
    <property type="match status" value="2"/>
</dbReference>
<dbReference type="EMBL" id="PGUY01000050">
    <property type="protein sequence ID" value="PLT28888.1"/>
    <property type="molecule type" value="Genomic_DNA"/>
</dbReference>
<evidence type="ECO:0000259" key="2">
    <source>
        <dbReference type="Pfam" id="PF00534"/>
    </source>
</evidence>
<gene>
    <name evidence="4" type="ORF">CUU66_16205</name>
</gene>
<evidence type="ECO:0008006" key="6">
    <source>
        <dbReference type="Google" id="ProtNLM"/>
    </source>
</evidence>
<organism evidence="4 5">
    <name type="scientific">Peribacillus deserti</name>
    <dbReference type="NCBI Taxonomy" id="673318"/>
    <lineage>
        <taxon>Bacteria</taxon>
        <taxon>Bacillati</taxon>
        <taxon>Bacillota</taxon>
        <taxon>Bacilli</taxon>
        <taxon>Bacillales</taxon>
        <taxon>Bacillaceae</taxon>
        <taxon>Peribacillus</taxon>
    </lineage>
</organism>
<dbReference type="OrthoDB" id="9797829at2"/>
<dbReference type="GO" id="GO:0016757">
    <property type="term" value="F:glycosyltransferase activity"/>
    <property type="evidence" value="ECO:0007669"/>
    <property type="project" value="InterPro"/>
</dbReference>
<dbReference type="PANTHER" id="PTHR46401:SF2">
    <property type="entry name" value="GLYCOSYLTRANSFERASE WBBK-RELATED"/>
    <property type="match status" value="1"/>
</dbReference>
<dbReference type="CDD" id="cd03809">
    <property type="entry name" value="GT4_MtfB-like"/>
    <property type="match status" value="1"/>
</dbReference>
<sequence>MRIGINLLNLAGDRYGGVEHYVKNLIWHLAQVGENVTLFLFMNRPYRDLFPDDVINIKQILFKDKGNESKVIEAIHEFRIDVWFCPLHKSYISNIPVPSVATIHDVLHTAYPHFVPGEKEWNNQYYDHYSSQLDAVITVSEFSKNEIIKQVKIPEEKVYAIYQDVPIEFNQSLNKNQTQLIKKKYQLPNHYALYPASYNPHKNHLTLLKAILLLRNKYKKHIPLVLTGYTQESNTIYLSVKHFLKEHRLEKQIHILGYVPPKDMPYIFENSSFLIFPSLYEGFGIPLVEAMKTKTPMVCSNRGSIPEIAADAALFFNPEDPKDIALQILKVCKKKTMNELIKRGKKRAKSFSLERSASDTIKVFQSVLH</sequence>
<keyword evidence="1" id="KW-0808">Transferase</keyword>
<reference evidence="4 5" key="1">
    <citation type="submission" date="2017-11" db="EMBL/GenBank/DDBJ databases">
        <title>Comparitive Functional Genomics of Dry Heat Resistant strains isolated from the Viking Spacecraft.</title>
        <authorList>
            <person name="Seuylemezian A."/>
            <person name="Cooper K."/>
            <person name="Vaishampayan P."/>
        </authorList>
    </citation>
    <scope>NUCLEOTIDE SEQUENCE [LARGE SCALE GENOMIC DNA]</scope>
    <source>
        <strain evidence="4 5">V1-29</strain>
    </source>
</reference>
<dbReference type="Pfam" id="PF00534">
    <property type="entry name" value="Glycos_transf_1"/>
    <property type="match status" value="1"/>
</dbReference>
<protein>
    <recommendedName>
        <fullName evidence="6">Glycosyltransferase family 1 protein</fullName>
    </recommendedName>
</protein>
<dbReference type="Pfam" id="PF13439">
    <property type="entry name" value="Glyco_transf_4"/>
    <property type="match status" value="1"/>
</dbReference>
<dbReference type="SUPFAM" id="SSF53756">
    <property type="entry name" value="UDP-Glycosyltransferase/glycogen phosphorylase"/>
    <property type="match status" value="1"/>
</dbReference>
<evidence type="ECO:0000256" key="1">
    <source>
        <dbReference type="ARBA" id="ARBA00022679"/>
    </source>
</evidence>
<evidence type="ECO:0000259" key="3">
    <source>
        <dbReference type="Pfam" id="PF13439"/>
    </source>
</evidence>
<dbReference type="InterPro" id="IPR001296">
    <property type="entry name" value="Glyco_trans_1"/>
</dbReference>
<dbReference type="Proteomes" id="UP000234748">
    <property type="component" value="Unassembled WGS sequence"/>
</dbReference>
<feature type="domain" description="Glycosyltransferase subfamily 4-like N-terminal" evidence="3">
    <location>
        <begin position="15"/>
        <end position="162"/>
    </location>
</feature>
<accession>A0A2N5M3E6</accession>
<dbReference type="PANTHER" id="PTHR46401">
    <property type="entry name" value="GLYCOSYLTRANSFERASE WBBK-RELATED"/>
    <property type="match status" value="1"/>
</dbReference>
<feature type="domain" description="Glycosyl transferase family 1" evidence="2">
    <location>
        <begin position="189"/>
        <end position="347"/>
    </location>
</feature>
<evidence type="ECO:0000313" key="4">
    <source>
        <dbReference type="EMBL" id="PLT28888.1"/>
    </source>
</evidence>
<dbReference type="InterPro" id="IPR028098">
    <property type="entry name" value="Glyco_trans_4-like_N"/>
</dbReference>
<name>A0A2N5M3E6_9BACI</name>